<evidence type="ECO:0000313" key="8">
    <source>
        <dbReference type="EMBL" id="ETN78672.1"/>
    </source>
</evidence>
<evidence type="ECO:0000313" key="9">
    <source>
        <dbReference type="Proteomes" id="UP000053676"/>
    </source>
</evidence>
<dbReference type="OrthoDB" id="648861at2759"/>
<name>W2TCD2_NECAM</name>
<evidence type="ECO:0000256" key="5">
    <source>
        <dbReference type="ARBA" id="ARBA00022989"/>
    </source>
</evidence>
<dbReference type="PANTHER" id="PTHR11660:SF57">
    <property type="entry name" value="SOLUTE CARRIER FAMILY 40 MEMBER"/>
    <property type="match status" value="1"/>
</dbReference>
<keyword evidence="3 7" id="KW-0813">Transport</keyword>
<accession>W2TCD2</accession>
<feature type="transmembrane region" description="Helical" evidence="7">
    <location>
        <begin position="21"/>
        <end position="38"/>
    </location>
</feature>
<dbReference type="InterPro" id="IPR036259">
    <property type="entry name" value="MFS_trans_sf"/>
</dbReference>
<dbReference type="Pfam" id="PF06963">
    <property type="entry name" value="FPN1"/>
    <property type="match status" value="2"/>
</dbReference>
<reference evidence="9" key="1">
    <citation type="journal article" date="2014" name="Nat. Genet.">
        <title>Genome of the human hookworm Necator americanus.</title>
        <authorList>
            <person name="Tang Y.T."/>
            <person name="Gao X."/>
            <person name="Rosa B.A."/>
            <person name="Abubucker S."/>
            <person name="Hallsworth-Pepin K."/>
            <person name="Martin J."/>
            <person name="Tyagi R."/>
            <person name="Heizer E."/>
            <person name="Zhang X."/>
            <person name="Bhonagiri-Palsikar V."/>
            <person name="Minx P."/>
            <person name="Warren W.C."/>
            <person name="Wang Q."/>
            <person name="Zhan B."/>
            <person name="Hotez P.J."/>
            <person name="Sternberg P.W."/>
            <person name="Dougall A."/>
            <person name="Gaze S.T."/>
            <person name="Mulvenna J."/>
            <person name="Sotillo J."/>
            <person name="Ranganathan S."/>
            <person name="Rabelo E.M."/>
            <person name="Wilson R.K."/>
            <person name="Felgner P.L."/>
            <person name="Bethony J."/>
            <person name="Hawdon J.M."/>
            <person name="Gasser R.B."/>
            <person name="Loukas A."/>
            <person name="Mitreva M."/>
        </authorList>
    </citation>
    <scope>NUCLEOTIDE SEQUENCE [LARGE SCALE GENOMIC DNA]</scope>
</reference>
<keyword evidence="9" id="KW-1185">Reference proteome</keyword>
<evidence type="ECO:0000256" key="4">
    <source>
        <dbReference type="ARBA" id="ARBA00022692"/>
    </source>
</evidence>
<dbReference type="KEGG" id="nai:NECAME_02819"/>
<evidence type="ECO:0000256" key="1">
    <source>
        <dbReference type="ARBA" id="ARBA00004141"/>
    </source>
</evidence>
<dbReference type="EMBL" id="KI659793">
    <property type="protein sequence ID" value="ETN78672.1"/>
    <property type="molecule type" value="Genomic_DNA"/>
</dbReference>
<comment type="subcellular location">
    <subcellularLocation>
        <location evidence="1 7">Membrane</location>
        <topology evidence="1 7">Multi-pass membrane protein</topology>
    </subcellularLocation>
</comment>
<dbReference type="GO" id="GO:0016020">
    <property type="term" value="C:membrane"/>
    <property type="evidence" value="ECO:0007669"/>
    <property type="project" value="UniProtKB-SubCell"/>
</dbReference>
<feature type="transmembrane region" description="Helical" evidence="7">
    <location>
        <begin position="44"/>
        <end position="62"/>
    </location>
</feature>
<feature type="transmembrane region" description="Helical" evidence="7">
    <location>
        <begin position="120"/>
        <end position="145"/>
    </location>
</feature>
<dbReference type="InterPro" id="IPR009716">
    <property type="entry name" value="Ferroportin-1"/>
</dbReference>
<evidence type="ECO:0000256" key="6">
    <source>
        <dbReference type="ARBA" id="ARBA00023136"/>
    </source>
</evidence>
<evidence type="ECO:0000256" key="7">
    <source>
        <dbReference type="RuleBase" id="RU365065"/>
    </source>
</evidence>
<comment type="caution">
    <text evidence="7">Lacks conserved residue(s) required for the propagation of feature annotation.</text>
</comment>
<dbReference type="Proteomes" id="UP000053676">
    <property type="component" value="Unassembled WGS sequence"/>
</dbReference>
<proteinExistence type="inferred from homology"/>
<evidence type="ECO:0000256" key="3">
    <source>
        <dbReference type="ARBA" id="ARBA00022448"/>
    </source>
</evidence>
<dbReference type="GO" id="GO:0005381">
    <property type="term" value="F:iron ion transmembrane transporter activity"/>
    <property type="evidence" value="ECO:0007669"/>
    <property type="project" value="UniProtKB-UniRule"/>
</dbReference>
<dbReference type="SUPFAM" id="SSF103473">
    <property type="entry name" value="MFS general substrate transporter"/>
    <property type="match status" value="1"/>
</dbReference>
<gene>
    <name evidence="8" type="ORF">NECAME_02819</name>
</gene>
<protein>
    <recommendedName>
        <fullName evidence="7">Solute carrier family 40 member</fullName>
    </recommendedName>
</protein>
<dbReference type="PANTHER" id="PTHR11660">
    <property type="entry name" value="SOLUTE CARRIER FAMILY 40 MEMBER"/>
    <property type="match status" value="1"/>
</dbReference>
<comment type="function">
    <text evidence="7">May be involved in iron transport and iron homeostasis.</text>
</comment>
<keyword evidence="5 7" id="KW-1133">Transmembrane helix</keyword>
<keyword evidence="6 7" id="KW-0472">Membrane</keyword>
<dbReference type="AlphaFoldDB" id="W2TCD2"/>
<organism evidence="8 9">
    <name type="scientific">Necator americanus</name>
    <name type="common">Human hookworm</name>
    <dbReference type="NCBI Taxonomy" id="51031"/>
    <lineage>
        <taxon>Eukaryota</taxon>
        <taxon>Metazoa</taxon>
        <taxon>Ecdysozoa</taxon>
        <taxon>Nematoda</taxon>
        <taxon>Chromadorea</taxon>
        <taxon>Rhabditida</taxon>
        <taxon>Rhabditina</taxon>
        <taxon>Rhabditomorpha</taxon>
        <taxon>Strongyloidea</taxon>
        <taxon>Ancylostomatidae</taxon>
        <taxon>Bunostominae</taxon>
        <taxon>Necator</taxon>
    </lineage>
</organism>
<keyword evidence="7" id="KW-0406">Ion transport</keyword>
<comment type="similarity">
    <text evidence="2 7">Belongs to the ferroportin (FP) (TC 2.A.100) family. SLC40A subfamily.</text>
</comment>
<keyword evidence="4 7" id="KW-0812">Transmembrane</keyword>
<evidence type="ECO:0000256" key="2">
    <source>
        <dbReference type="ARBA" id="ARBA00006279"/>
    </source>
</evidence>
<sequence length="158" mass="17818">MVTNQLNRRDRMIVYAKNNRTFLQTASALNIAFLISALGDRLWMFAIGLFLHQLGGITWIAIHQLVDSLAKLILTPVLGSLLDKTNRNKAQNAAMTVIDQTSSLLTPLIAGVMLDSMTRAWCCIVIIVWNIVSWSIEAFLLLWIYRRIPALAHRTRNG</sequence>